<dbReference type="AlphaFoldDB" id="A0A388L132"/>
<evidence type="ECO:0000313" key="2">
    <source>
        <dbReference type="EMBL" id="GBG76034.1"/>
    </source>
</evidence>
<organism evidence="2 3">
    <name type="scientific">Chara braunii</name>
    <name type="common">Braun's stonewort</name>
    <dbReference type="NCBI Taxonomy" id="69332"/>
    <lineage>
        <taxon>Eukaryota</taxon>
        <taxon>Viridiplantae</taxon>
        <taxon>Streptophyta</taxon>
        <taxon>Charophyceae</taxon>
        <taxon>Charales</taxon>
        <taxon>Characeae</taxon>
        <taxon>Chara</taxon>
    </lineage>
</organism>
<dbReference type="Proteomes" id="UP000265515">
    <property type="component" value="Unassembled WGS sequence"/>
</dbReference>
<dbReference type="EMBL" id="BFEA01000236">
    <property type="protein sequence ID" value="GBG76034.1"/>
    <property type="molecule type" value="Genomic_DNA"/>
</dbReference>
<evidence type="ECO:0000313" key="3">
    <source>
        <dbReference type="Proteomes" id="UP000265515"/>
    </source>
</evidence>
<keyword evidence="3" id="KW-1185">Reference proteome</keyword>
<accession>A0A388L132</accession>
<proteinExistence type="predicted"/>
<reference evidence="2 3" key="1">
    <citation type="journal article" date="2018" name="Cell">
        <title>The Chara Genome: Secondary Complexity and Implications for Plant Terrestrialization.</title>
        <authorList>
            <person name="Nishiyama T."/>
            <person name="Sakayama H."/>
            <person name="Vries J.D."/>
            <person name="Buschmann H."/>
            <person name="Saint-Marcoux D."/>
            <person name="Ullrich K.K."/>
            <person name="Haas F.B."/>
            <person name="Vanderstraeten L."/>
            <person name="Becker D."/>
            <person name="Lang D."/>
            <person name="Vosolsobe S."/>
            <person name="Rombauts S."/>
            <person name="Wilhelmsson P.K.I."/>
            <person name="Janitza P."/>
            <person name="Kern R."/>
            <person name="Heyl A."/>
            <person name="Rumpler F."/>
            <person name="Villalobos L.I.A.C."/>
            <person name="Clay J.M."/>
            <person name="Skokan R."/>
            <person name="Toyoda A."/>
            <person name="Suzuki Y."/>
            <person name="Kagoshima H."/>
            <person name="Schijlen E."/>
            <person name="Tajeshwar N."/>
            <person name="Catarino B."/>
            <person name="Hetherington A.J."/>
            <person name="Saltykova A."/>
            <person name="Bonnot C."/>
            <person name="Breuninger H."/>
            <person name="Symeonidi A."/>
            <person name="Radhakrishnan G.V."/>
            <person name="Van Nieuwerburgh F."/>
            <person name="Deforce D."/>
            <person name="Chang C."/>
            <person name="Karol K.G."/>
            <person name="Hedrich R."/>
            <person name="Ulvskov P."/>
            <person name="Glockner G."/>
            <person name="Delwiche C.F."/>
            <person name="Petrasek J."/>
            <person name="Van de Peer Y."/>
            <person name="Friml J."/>
            <person name="Beilby M."/>
            <person name="Dolan L."/>
            <person name="Kohara Y."/>
            <person name="Sugano S."/>
            <person name="Fujiyama A."/>
            <person name="Delaux P.-M."/>
            <person name="Quint M."/>
            <person name="TheiBen G."/>
            <person name="Hagemann M."/>
            <person name="Harholt J."/>
            <person name="Dunand C."/>
            <person name="Zachgo S."/>
            <person name="Langdale J."/>
            <person name="Maumus F."/>
            <person name="Straeten D.V.D."/>
            <person name="Gould S.B."/>
            <person name="Rensing S.A."/>
        </authorList>
    </citation>
    <scope>NUCLEOTIDE SEQUENCE [LARGE SCALE GENOMIC DNA]</scope>
    <source>
        <strain evidence="2 3">S276</strain>
    </source>
</reference>
<protein>
    <submittedName>
        <fullName evidence="2">Uncharacterized protein</fullName>
    </submittedName>
</protein>
<comment type="caution">
    <text evidence="2">The sequence shown here is derived from an EMBL/GenBank/DDBJ whole genome shotgun (WGS) entry which is preliminary data.</text>
</comment>
<feature type="compositionally biased region" description="Basic and acidic residues" evidence="1">
    <location>
        <begin position="253"/>
        <end position="282"/>
    </location>
</feature>
<sequence length="333" mass="37461">MRLKLRKQLSPINQTLQQIMATAEEMERKFAASFLEGEDYPREGDSSELARAKAELAILQNKFESMGFVSGPITSLEQITPKRTAPSVMTGMPILVMTTPPPPVENPARSDESAVILELTKTLINLIQESKKEKREHNVRIQSMMRSMRPIVSAHAPTLSFCIKPLNVLILNEDKWNDWWGAYLEFSFCLVEVIFHWSGPTPGGEGTKVPKDEVELLIVQAWRTETEGELLGIVFGKVEEGNLTLITSEPGEPCDRPRRSEEEEEAEVQRQREMAERKRPIEEGPPPELLLGDPSLNPESPREEPEDDGAVNKGSGVNRRLHPFPYPPYPSPS</sequence>
<evidence type="ECO:0000256" key="1">
    <source>
        <dbReference type="SAM" id="MobiDB-lite"/>
    </source>
</evidence>
<gene>
    <name evidence="2" type="ORF">CBR_g21274</name>
</gene>
<name>A0A388L132_CHABU</name>
<dbReference type="Gramene" id="GBG76034">
    <property type="protein sequence ID" value="GBG76034"/>
    <property type="gene ID" value="CBR_g21274"/>
</dbReference>
<feature type="compositionally biased region" description="Pro residues" evidence="1">
    <location>
        <begin position="324"/>
        <end position="333"/>
    </location>
</feature>
<feature type="region of interest" description="Disordered" evidence="1">
    <location>
        <begin position="244"/>
        <end position="333"/>
    </location>
</feature>